<organism evidence="1">
    <name type="scientific">Arundo donax</name>
    <name type="common">Giant reed</name>
    <name type="synonym">Donax arundinaceus</name>
    <dbReference type="NCBI Taxonomy" id="35708"/>
    <lineage>
        <taxon>Eukaryota</taxon>
        <taxon>Viridiplantae</taxon>
        <taxon>Streptophyta</taxon>
        <taxon>Embryophyta</taxon>
        <taxon>Tracheophyta</taxon>
        <taxon>Spermatophyta</taxon>
        <taxon>Magnoliopsida</taxon>
        <taxon>Liliopsida</taxon>
        <taxon>Poales</taxon>
        <taxon>Poaceae</taxon>
        <taxon>PACMAD clade</taxon>
        <taxon>Arundinoideae</taxon>
        <taxon>Arundineae</taxon>
        <taxon>Arundo</taxon>
    </lineage>
</organism>
<reference evidence="1" key="2">
    <citation type="journal article" date="2015" name="Data Brief">
        <title>Shoot transcriptome of the giant reed, Arundo donax.</title>
        <authorList>
            <person name="Barrero R.A."/>
            <person name="Guerrero F.D."/>
            <person name="Moolhuijzen P."/>
            <person name="Goolsby J.A."/>
            <person name="Tidwell J."/>
            <person name="Bellgard S.E."/>
            <person name="Bellgard M.I."/>
        </authorList>
    </citation>
    <scope>NUCLEOTIDE SEQUENCE</scope>
    <source>
        <tissue evidence="1">Shoot tissue taken approximately 20 cm above the soil surface</tissue>
    </source>
</reference>
<sequence length="14" mass="1641">MVSGCRYSLHSSWQ</sequence>
<reference evidence="1" key="1">
    <citation type="submission" date="2014-09" db="EMBL/GenBank/DDBJ databases">
        <authorList>
            <person name="Magalhaes I.L.F."/>
            <person name="Oliveira U."/>
            <person name="Santos F.R."/>
            <person name="Vidigal T.H.D.A."/>
            <person name="Brescovit A.D."/>
            <person name="Santos A.J."/>
        </authorList>
    </citation>
    <scope>NUCLEOTIDE SEQUENCE</scope>
    <source>
        <tissue evidence="1">Shoot tissue taken approximately 20 cm above the soil surface</tissue>
    </source>
</reference>
<proteinExistence type="predicted"/>
<evidence type="ECO:0000313" key="1">
    <source>
        <dbReference type="EMBL" id="JAD97926.1"/>
    </source>
</evidence>
<accession>A0A0A9ECY1</accession>
<dbReference type="EMBL" id="GBRH01199969">
    <property type="protein sequence ID" value="JAD97926.1"/>
    <property type="molecule type" value="Transcribed_RNA"/>
</dbReference>
<name>A0A0A9ECY1_ARUDO</name>
<protein>
    <submittedName>
        <fullName evidence="1">ALA1</fullName>
    </submittedName>
</protein>